<evidence type="ECO:0000259" key="1">
    <source>
        <dbReference type="Pfam" id="PF07859"/>
    </source>
</evidence>
<dbReference type="Gene3D" id="3.40.50.1820">
    <property type="entry name" value="alpha/beta hydrolase"/>
    <property type="match status" value="1"/>
</dbReference>
<gene>
    <name evidence="2" type="primary">aes_2</name>
    <name evidence="2" type="ORF">ERS140147_02668</name>
</gene>
<feature type="domain" description="Alpha/beta hydrolase fold-3" evidence="1">
    <location>
        <begin position="39"/>
        <end position="88"/>
    </location>
</feature>
<name>A0A077ULL6_9STAP</name>
<dbReference type="InterPro" id="IPR029058">
    <property type="entry name" value="AB_hydrolase_fold"/>
</dbReference>
<dbReference type="Proteomes" id="UP000044616">
    <property type="component" value="Unassembled WGS sequence"/>
</dbReference>
<dbReference type="Pfam" id="PF07859">
    <property type="entry name" value="Abhydrolase_3"/>
    <property type="match status" value="1"/>
</dbReference>
<accession>A0A077ULL6</accession>
<reference evidence="2 3" key="1">
    <citation type="submission" date="2014-05" db="EMBL/GenBank/DDBJ databases">
        <authorList>
            <person name="Aslett A.Martin."/>
            <person name="De Silva Nishadi"/>
        </authorList>
    </citation>
    <scope>NUCLEOTIDE SEQUENCE [LARGE SCALE GENOMIC DNA]</scope>
</reference>
<dbReference type="SUPFAM" id="SSF53474">
    <property type="entry name" value="alpha/beta-Hydrolases"/>
    <property type="match status" value="1"/>
</dbReference>
<protein>
    <submittedName>
        <fullName evidence="2">Lipase</fullName>
        <ecNumber evidence="2">3.1.1.-</ecNumber>
    </submittedName>
</protein>
<dbReference type="EMBL" id="CCEH01000044">
    <property type="protein sequence ID" value="CDR29450.1"/>
    <property type="molecule type" value="Genomic_DNA"/>
</dbReference>
<dbReference type="AlphaFoldDB" id="A0A077ULL6"/>
<sequence length="95" mass="11159">MEKYDVDIEDTIFSSKKWGDIPVRFIRPKGNKDKLPTIYYIHGAGWVFGSAKTHDKLVRELAVRTNSVLVFPEYTRYPEVNTQQQLNKIMMYCNN</sequence>
<proteinExistence type="predicted"/>
<organism evidence="2 3">
    <name type="scientific">Staphylococcus schweitzeri</name>
    <dbReference type="NCBI Taxonomy" id="1654388"/>
    <lineage>
        <taxon>Bacteria</taxon>
        <taxon>Bacillati</taxon>
        <taxon>Bacillota</taxon>
        <taxon>Bacilli</taxon>
        <taxon>Bacillales</taxon>
        <taxon>Staphylococcaceae</taxon>
        <taxon>Staphylococcus</taxon>
    </lineage>
</organism>
<keyword evidence="2" id="KW-0378">Hydrolase</keyword>
<dbReference type="GO" id="GO:0016787">
    <property type="term" value="F:hydrolase activity"/>
    <property type="evidence" value="ECO:0007669"/>
    <property type="project" value="UniProtKB-KW"/>
</dbReference>
<evidence type="ECO:0000313" key="3">
    <source>
        <dbReference type="Proteomes" id="UP000044616"/>
    </source>
</evidence>
<evidence type="ECO:0000313" key="2">
    <source>
        <dbReference type="EMBL" id="CDR29450.1"/>
    </source>
</evidence>
<dbReference type="EC" id="3.1.1.-" evidence="2"/>
<dbReference type="InterPro" id="IPR013094">
    <property type="entry name" value="AB_hydrolase_3"/>
</dbReference>